<dbReference type="InterPro" id="IPR001753">
    <property type="entry name" value="Enoyl-CoA_hydra/iso"/>
</dbReference>
<sequence length="267" mass="28200">MAGETVLLRVDAEVATITLNRPEVLNALDLTVAEALAEVLESCEGDLGVRAVILTGADRGFCAGGDMRAAWQHVQAGGDPRAFFRELTVPLHRAITSIRRMEKPVVAAVNGAAGGAGMSLAAACDLRVAAEGAKFRQAYTSIGLVPDGGWTATVPHLVGAARAAELLLLDPVLDARQALAWGLVHEVVPDADLPARVRDLAARLAQGPTSAYGGAKALVNAALLPTLKDQMERERWRIIEQGAGSDFAAGLSAFIEKREPRFRVGRR</sequence>
<dbReference type="PANTHER" id="PTHR11941">
    <property type="entry name" value="ENOYL-COA HYDRATASE-RELATED"/>
    <property type="match status" value="1"/>
</dbReference>
<dbReference type="OrthoDB" id="9787660at2"/>
<dbReference type="AlphaFoldDB" id="A0A0K2SFK7"/>
<dbReference type="CDD" id="cd06558">
    <property type="entry name" value="crotonase-like"/>
    <property type="match status" value="1"/>
</dbReference>
<dbReference type="Proteomes" id="UP000065807">
    <property type="component" value="Chromosome"/>
</dbReference>
<keyword evidence="4" id="KW-1185">Reference proteome</keyword>
<protein>
    <submittedName>
        <fullName evidence="3">Enoyl-CoA hydratase/carnithine racemase</fullName>
    </submittedName>
</protein>
<dbReference type="Gene3D" id="3.90.226.10">
    <property type="entry name" value="2-enoyl-CoA Hydratase, Chain A, domain 1"/>
    <property type="match status" value="1"/>
</dbReference>
<dbReference type="GO" id="GO:0016829">
    <property type="term" value="F:lyase activity"/>
    <property type="evidence" value="ECO:0007669"/>
    <property type="project" value="UniProtKB-KW"/>
</dbReference>
<proteinExistence type="inferred from homology"/>
<evidence type="ECO:0000313" key="3">
    <source>
        <dbReference type="EMBL" id="BAS25881.1"/>
    </source>
</evidence>
<reference evidence="4" key="1">
    <citation type="submission" date="2015-07" db="EMBL/GenBank/DDBJ databases">
        <title>Complete genome sequence and phylogenetic analysis of Limnochorda pilosa.</title>
        <authorList>
            <person name="Watanabe M."/>
            <person name="Kojima H."/>
            <person name="Fukui M."/>
        </authorList>
    </citation>
    <scope>NUCLEOTIDE SEQUENCE [LARGE SCALE GENOMIC DNA]</scope>
    <source>
        <strain evidence="4">HC45</strain>
    </source>
</reference>
<evidence type="ECO:0000313" key="4">
    <source>
        <dbReference type="Proteomes" id="UP000065807"/>
    </source>
</evidence>
<accession>A0A0K2SFK7</accession>
<dbReference type="Gene3D" id="1.10.12.10">
    <property type="entry name" value="Lyase 2-enoyl-coa Hydratase, Chain A, domain 2"/>
    <property type="match status" value="1"/>
</dbReference>
<dbReference type="KEGG" id="lpil:LIP_0021"/>
<dbReference type="InterPro" id="IPR029045">
    <property type="entry name" value="ClpP/crotonase-like_dom_sf"/>
</dbReference>
<keyword evidence="2" id="KW-0456">Lyase</keyword>
<dbReference type="GO" id="GO:0006635">
    <property type="term" value="P:fatty acid beta-oxidation"/>
    <property type="evidence" value="ECO:0007669"/>
    <property type="project" value="TreeGrafter"/>
</dbReference>
<dbReference type="PANTHER" id="PTHR11941:SF54">
    <property type="entry name" value="ENOYL-COA HYDRATASE, MITOCHONDRIAL"/>
    <property type="match status" value="1"/>
</dbReference>
<dbReference type="STRING" id="1555112.LIP_0021"/>
<dbReference type="InterPro" id="IPR014748">
    <property type="entry name" value="Enoyl-CoA_hydra_C"/>
</dbReference>
<dbReference type="Pfam" id="PF00378">
    <property type="entry name" value="ECH_1"/>
    <property type="match status" value="1"/>
</dbReference>
<dbReference type="SUPFAM" id="SSF52096">
    <property type="entry name" value="ClpP/crotonase"/>
    <property type="match status" value="1"/>
</dbReference>
<dbReference type="EMBL" id="AP014924">
    <property type="protein sequence ID" value="BAS25881.1"/>
    <property type="molecule type" value="Genomic_DNA"/>
</dbReference>
<evidence type="ECO:0000256" key="2">
    <source>
        <dbReference type="ARBA" id="ARBA00023239"/>
    </source>
</evidence>
<dbReference type="RefSeq" id="WP_082725633.1">
    <property type="nucleotide sequence ID" value="NZ_AP014924.1"/>
</dbReference>
<evidence type="ECO:0000256" key="1">
    <source>
        <dbReference type="ARBA" id="ARBA00005254"/>
    </source>
</evidence>
<organism evidence="3 4">
    <name type="scientific">Limnochorda pilosa</name>
    <dbReference type="NCBI Taxonomy" id="1555112"/>
    <lineage>
        <taxon>Bacteria</taxon>
        <taxon>Bacillati</taxon>
        <taxon>Bacillota</taxon>
        <taxon>Limnochordia</taxon>
        <taxon>Limnochordales</taxon>
        <taxon>Limnochordaceae</taxon>
        <taxon>Limnochorda</taxon>
    </lineage>
</organism>
<name>A0A0K2SFK7_LIMPI</name>
<gene>
    <name evidence="3" type="ORF">LIP_0021</name>
</gene>
<comment type="similarity">
    <text evidence="1">Belongs to the enoyl-CoA hydratase/isomerase family.</text>
</comment>
<reference evidence="4" key="2">
    <citation type="journal article" date="2016" name="Int. J. Syst. Evol. Microbiol.">
        <title>Complete genome sequence and cell structure of Limnochorda pilosa, a Gram-negative spore-former within the phylum Firmicutes.</title>
        <authorList>
            <person name="Watanabe M."/>
            <person name="Kojima H."/>
            <person name="Fukui M."/>
        </authorList>
    </citation>
    <scope>NUCLEOTIDE SEQUENCE [LARGE SCALE GENOMIC DNA]</scope>
    <source>
        <strain evidence="4">HC45</strain>
    </source>
</reference>